<dbReference type="Proteomes" id="UP000216004">
    <property type="component" value="Unassembled WGS sequence"/>
</dbReference>
<dbReference type="PROSITE" id="PS50901">
    <property type="entry name" value="FTSK"/>
    <property type="match status" value="1"/>
</dbReference>
<dbReference type="PANTHER" id="PTHR22683:SF1">
    <property type="entry name" value="TYPE VII SECRETION SYSTEM PROTEIN ESSC"/>
    <property type="match status" value="1"/>
</dbReference>
<keyword evidence="5" id="KW-0132">Cell division</keyword>
<keyword evidence="6" id="KW-1185">Reference proteome</keyword>
<comment type="caution">
    <text evidence="5">The sequence shown here is derived from an EMBL/GenBank/DDBJ whole genome shotgun (WGS) entry which is preliminary data.</text>
</comment>
<reference evidence="5 6" key="1">
    <citation type="journal article" date="2017" name="BMC Genomics">
        <title>Comparative genomic and phylogenomic analyses of the Bifidobacteriaceae family.</title>
        <authorList>
            <person name="Lugli G.A."/>
            <person name="Milani C."/>
            <person name="Turroni F."/>
            <person name="Duranti S."/>
            <person name="Mancabelli L."/>
            <person name="Mangifesta M."/>
            <person name="Ferrario C."/>
            <person name="Modesto M."/>
            <person name="Mattarelli P."/>
            <person name="Jiri K."/>
            <person name="van Sinderen D."/>
            <person name="Ventura M."/>
        </authorList>
    </citation>
    <scope>NUCLEOTIDE SEQUENCE [LARGE SCALE GENOMIC DNA]</scope>
    <source>
        <strain evidence="5 6">DSM 22924</strain>
    </source>
</reference>
<name>A0A261ET76_9BIFI</name>
<dbReference type="Gene3D" id="3.40.50.300">
    <property type="entry name" value="P-loop containing nucleotide triphosphate hydrolases"/>
    <property type="match status" value="1"/>
</dbReference>
<sequence length="645" mass="70279">MSLKTGKPTATHSIRSQFWLSCIGQSAPIFSQLGIMVLMVLQGNWLYTILLTPSLIATSALSISNLMTSLKTTHSIKQHSDEGVSEDSTAYPLGSMNVGAPLNALPPVKLQDIVAGHEAVSLGGFLWQGIVHHWLINKDPPKSSDSKADEYYLTMLGSSTQGGFCLNLPKQGPHALVAGTTGSGKSVLLQDWCLSLACKLPPQCVNFVFLDFKGGSAFNLLSKLPHCVGSVSDLNLETSVRAIKALELELKRREQIVADQGVTSFEQLDDPPARLLVVIDEFQALRQQLPDYMDHLVQLASLGRSLGIHLIVCSQSTLGQVSTQMKANMNLNISLRVRDTIQSNELLGSNCAALISPNSPGLGFYTDGEQLTGFYCASCEQAGEIIRQIEQATRFCMLPSPCKLFTAPLPQVLSSSARLHTIALAHWECGKACICLGLSDDGVKLYDCLLTLEHNLVIIGGPGRGKSNLIGLVLSQLKKLGSSNRTSGRDIELIYGRFDSNGYHEQSYSYNHCEQASSSNSSNEEPMPPCHTNNRFSNHLTFWLLDDADELLDPLNQDPLAQRLHLALNNPEVQVVISLKSIRRLREPDQFPYQIIFPSGQRAEDVMAGIPPKLLQTLPSSSNSTPGRAILLNHGQATILQCSQK</sequence>
<evidence type="ECO:0000313" key="6">
    <source>
        <dbReference type="Proteomes" id="UP000216004"/>
    </source>
</evidence>
<keyword evidence="2 3" id="KW-0067">ATP-binding</keyword>
<evidence type="ECO:0000259" key="4">
    <source>
        <dbReference type="PROSITE" id="PS50901"/>
    </source>
</evidence>
<keyword evidence="1 3" id="KW-0547">Nucleotide-binding</keyword>
<gene>
    <name evidence="5" type="ORF">BOCO_0542</name>
</gene>
<dbReference type="PANTHER" id="PTHR22683">
    <property type="entry name" value="SPORULATION PROTEIN RELATED"/>
    <property type="match status" value="1"/>
</dbReference>
<dbReference type="CDD" id="cd01127">
    <property type="entry name" value="TrwB_TraG_TraD_VirD4"/>
    <property type="match status" value="1"/>
</dbReference>
<dbReference type="Pfam" id="PF01580">
    <property type="entry name" value="FtsK_SpoIIIE"/>
    <property type="match status" value="1"/>
</dbReference>
<keyword evidence="5" id="KW-0131">Cell cycle</keyword>
<accession>A0A261ET76</accession>
<dbReference type="AlphaFoldDB" id="A0A261ET76"/>
<feature type="binding site" evidence="3">
    <location>
        <begin position="179"/>
        <end position="186"/>
    </location>
    <ligand>
        <name>ATP</name>
        <dbReference type="ChEBI" id="CHEBI:30616"/>
    </ligand>
</feature>
<dbReference type="SUPFAM" id="SSF52540">
    <property type="entry name" value="P-loop containing nucleoside triphosphate hydrolases"/>
    <property type="match status" value="1"/>
</dbReference>
<organism evidence="5 6">
    <name type="scientific">Bombiscardovia coagulans</name>
    <dbReference type="NCBI Taxonomy" id="686666"/>
    <lineage>
        <taxon>Bacteria</taxon>
        <taxon>Bacillati</taxon>
        <taxon>Actinomycetota</taxon>
        <taxon>Actinomycetes</taxon>
        <taxon>Bifidobacteriales</taxon>
        <taxon>Bifidobacteriaceae</taxon>
        <taxon>Bombiscardovia</taxon>
    </lineage>
</organism>
<dbReference type="GO" id="GO:0051301">
    <property type="term" value="P:cell division"/>
    <property type="evidence" value="ECO:0007669"/>
    <property type="project" value="UniProtKB-KW"/>
</dbReference>
<dbReference type="GO" id="GO:0003677">
    <property type="term" value="F:DNA binding"/>
    <property type="evidence" value="ECO:0007669"/>
    <property type="project" value="InterPro"/>
</dbReference>
<protein>
    <submittedName>
        <fullName evidence="5">Cell division protein FtsK</fullName>
    </submittedName>
</protein>
<evidence type="ECO:0000256" key="2">
    <source>
        <dbReference type="ARBA" id="ARBA00022840"/>
    </source>
</evidence>
<evidence type="ECO:0000313" key="5">
    <source>
        <dbReference type="EMBL" id="OZG50025.1"/>
    </source>
</evidence>
<dbReference type="EMBL" id="MWWS01000004">
    <property type="protein sequence ID" value="OZG50025.1"/>
    <property type="molecule type" value="Genomic_DNA"/>
</dbReference>
<dbReference type="GO" id="GO:0005524">
    <property type="term" value="F:ATP binding"/>
    <property type="evidence" value="ECO:0007669"/>
    <property type="project" value="UniProtKB-UniRule"/>
</dbReference>
<feature type="domain" description="FtsK" evidence="4">
    <location>
        <begin position="161"/>
        <end position="344"/>
    </location>
</feature>
<dbReference type="SMART" id="SM00382">
    <property type="entry name" value="AAA"/>
    <property type="match status" value="2"/>
</dbReference>
<dbReference type="InterPro" id="IPR003593">
    <property type="entry name" value="AAA+_ATPase"/>
</dbReference>
<evidence type="ECO:0000256" key="3">
    <source>
        <dbReference type="PROSITE-ProRule" id="PRU00289"/>
    </source>
</evidence>
<dbReference type="InterPro" id="IPR027417">
    <property type="entry name" value="P-loop_NTPase"/>
</dbReference>
<evidence type="ECO:0000256" key="1">
    <source>
        <dbReference type="ARBA" id="ARBA00022741"/>
    </source>
</evidence>
<dbReference type="InterPro" id="IPR002543">
    <property type="entry name" value="FtsK_dom"/>
</dbReference>
<proteinExistence type="predicted"/>
<dbReference type="InterPro" id="IPR050206">
    <property type="entry name" value="FtsK/SpoIIIE/SftA"/>
</dbReference>